<dbReference type="SUPFAM" id="SSF47226">
    <property type="entry name" value="Histidine-containing phosphotransfer domain, HPT domain"/>
    <property type="match status" value="1"/>
</dbReference>
<feature type="domain" description="HPt" evidence="2">
    <location>
        <begin position="25"/>
        <end position="95"/>
    </location>
</feature>
<dbReference type="RefSeq" id="WP_183983137.1">
    <property type="nucleotide sequence ID" value="NZ_JACIEV010000003.1"/>
</dbReference>
<name>A0A840FA17_9SPHN</name>
<organism evidence="3 4">
    <name type="scientific">Sphingomonas jinjuensis</name>
    <dbReference type="NCBI Taxonomy" id="535907"/>
    <lineage>
        <taxon>Bacteria</taxon>
        <taxon>Pseudomonadati</taxon>
        <taxon>Pseudomonadota</taxon>
        <taxon>Alphaproteobacteria</taxon>
        <taxon>Sphingomonadales</taxon>
        <taxon>Sphingomonadaceae</taxon>
        <taxon>Sphingomonas</taxon>
    </lineage>
</organism>
<accession>A0A840FA17</accession>
<sequence length="96" mass="10009">MAYDPGAIDSALAAAVGDEPGLIAELRVAFVESAERTALSLERAATPEDWRNAAARLKGLAASFGAVRLMALATEASDRAGDAELLTKIKRAIARL</sequence>
<reference evidence="3 4" key="1">
    <citation type="submission" date="2020-08" db="EMBL/GenBank/DDBJ databases">
        <title>Genomic Encyclopedia of Type Strains, Phase IV (KMG-IV): sequencing the most valuable type-strain genomes for metagenomic binning, comparative biology and taxonomic classification.</title>
        <authorList>
            <person name="Goeker M."/>
        </authorList>
    </citation>
    <scope>NUCLEOTIDE SEQUENCE [LARGE SCALE GENOMIC DNA]</scope>
    <source>
        <strain evidence="3 4">YC6723</strain>
    </source>
</reference>
<evidence type="ECO:0000259" key="2">
    <source>
        <dbReference type="Pfam" id="PF01627"/>
    </source>
</evidence>
<dbReference type="GO" id="GO:0004672">
    <property type="term" value="F:protein kinase activity"/>
    <property type="evidence" value="ECO:0007669"/>
    <property type="project" value="UniProtKB-ARBA"/>
</dbReference>
<evidence type="ECO:0000313" key="4">
    <source>
        <dbReference type="Proteomes" id="UP000529795"/>
    </source>
</evidence>
<evidence type="ECO:0000313" key="3">
    <source>
        <dbReference type="EMBL" id="MBB4153461.1"/>
    </source>
</evidence>
<proteinExistence type="predicted"/>
<keyword evidence="1" id="KW-0902">Two-component regulatory system</keyword>
<keyword evidence="4" id="KW-1185">Reference proteome</keyword>
<dbReference type="Proteomes" id="UP000529795">
    <property type="component" value="Unassembled WGS sequence"/>
</dbReference>
<dbReference type="Pfam" id="PF01627">
    <property type="entry name" value="Hpt"/>
    <property type="match status" value="1"/>
</dbReference>
<protein>
    <submittedName>
        <fullName evidence="3">HPt (Histidine-containing phosphotransfer) domain-containing protein</fullName>
    </submittedName>
</protein>
<dbReference type="AlphaFoldDB" id="A0A840FA17"/>
<dbReference type="EMBL" id="JACIEV010000003">
    <property type="protein sequence ID" value="MBB4153461.1"/>
    <property type="molecule type" value="Genomic_DNA"/>
</dbReference>
<comment type="caution">
    <text evidence="3">The sequence shown here is derived from an EMBL/GenBank/DDBJ whole genome shotgun (WGS) entry which is preliminary data.</text>
</comment>
<gene>
    <name evidence="3" type="ORF">GGQ80_001363</name>
</gene>
<evidence type="ECO:0000256" key="1">
    <source>
        <dbReference type="ARBA" id="ARBA00023012"/>
    </source>
</evidence>
<dbReference type="GO" id="GO:0000160">
    <property type="term" value="P:phosphorelay signal transduction system"/>
    <property type="evidence" value="ECO:0007669"/>
    <property type="project" value="UniProtKB-KW"/>
</dbReference>
<dbReference type="InterPro" id="IPR036641">
    <property type="entry name" value="HPT_dom_sf"/>
</dbReference>
<dbReference type="Gene3D" id="1.20.120.160">
    <property type="entry name" value="HPT domain"/>
    <property type="match status" value="1"/>
</dbReference>
<dbReference type="InterPro" id="IPR008207">
    <property type="entry name" value="Sig_transdc_His_kin_Hpt_dom"/>
</dbReference>